<dbReference type="Proteomes" id="UP000268093">
    <property type="component" value="Unassembled WGS sequence"/>
</dbReference>
<dbReference type="GO" id="GO:0003690">
    <property type="term" value="F:double-stranded DNA binding"/>
    <property type="evidence" value="ECO:0007669"/>
    <property type="project" value="TreeGrafter"/>
</dbReference>
<sequence length="300" mass="32869">MTAAILRCMQIRHIKPLSSPPLRLYSCKVMDPNSVVATNPPEGTTAPTHEAPKPRMLVLVGFPGSGKSTFSKQLCQIRSEWRRVNQDDMGDRQTCEEYARTYLGKHTLALPTTPNIPNHLAPSDPITTTTTQGFNVVVDRCNFDFAQRKVWVQLAWRLDTAVDCLVFDTEEAECGARIRARQDHPTGVLGAKGVEILSRFVGNFRSPKQDEGFERITWVNPRPTPVYDEQAINEVFAELDAQPLVSHQRRVEPAGGRGGYRGRGRGGHRGGHVATVGNLPSSGPPPSSGPTQNGASSHGN</sequence>
<reference evidence="2 3" key="1">
    <citation type="journal article" date="2018" name="New Phytol.">
        <title>Phylogenomics of Endogonaceae and evolution of mycorrhizas within Mucoromycota.</title>
        <authorList>
            <person name="Chang Y."/>
            <person name="Desiro A."/>
            <person name="Na H."/>
            <person name="Sandor L."/>
            <person name="Lipzen A."/>
            <person name="Clum A."/>
            <person name="Barry K."/>
            <person name="Grigoriev I.V."/>
            <person name="Martin F.M."/>
            <person name="Stajich J.E."/>
            <person name="Smith M.E."/>
            <person name="Bonito G."/>
            <person name="Spatafora J.W."/>
        </authorList>
    </citation>
    <scope>NUCLEOTIDE SEQUENCE [LARGE SCALE GENOMIC DNA]</scope>
    <source>
        <strain evidence="2 3">GMNB39</strain>
    </source>
</reference>
<protein>
    <submittedName>
        <fullName evidence="2">AAA domain-containing protein</fullName>
    </submittedName>
</protein>
<dbReference type="Gene3D" id="3.40.50.300">
    <property type="entry name" value="P-loop containing nucleotide triphosphate hydrolases"/>
    <property type="match status" value="1"/>
</dbReference>
<dbReference type="SUPFAM" id="SSF52540">
    <property type="entry name" value="P-loop containing nucleoside triphosphate hydrolases"/>
    <property type="match status" value="1"/>
</dbReference>
<dbReference type="Pfam" id="PF13671">
    <property type="entry name" value="AAA_33"/>
    <property type="match status" value="1"/>
</dbReference>
<dbReference type="GO" id="GO:0006281">
    <property type="term" value="P:DNA repair"/>
    <property type="evidence" value="ECO:0007669"/>
    <property type="project" value="TreeGrafter"/>
</dbReference>
<organism evidence="2 3">
    <name type="scientific">Jimgerdemannia flammicorona</name>
    <dbReference type="NCBI Taxonomy" id="994334"/>
    <lineage>
        <taxon>Eukaryota</taxon>
        <taxon>Fungi</taxon>
        <taxon>Fungi incertae sedis</taxon>
        <taxon>Mucoromycota</taxon>
        <taxon>Mucoromycotina</taxon>
        <taxon>Endogonomycetes</taxon>
        <taxon>Endogonales</taxon>
        <taxon>Endogonaceae</taxon>
        <taxon>Jimgerdemannia</taxon>
    </lineage>
</organism>
<dbReference type="AlphaFoldDB" id="A0A433DFH5"/>
<dbReference type="PANTHER" id="PTHR12083:SF9">
    <property type="entry name" value="BIFUNCTIONAL POLYNUCLEOTIDE PHOSPHATASE_KINASE"/>
    <property type="match status" value="1"/>
</dbReference>
<proteinExistence type="predicted"/>
<dbReference type="GO" id="GO:0046404">
    <property type="term" value="F:ATP-dependent polydeoxyribonucleotide 5'-hydroxyl-kinase activity"/>
    <property type="evidence" value="ECO:0007669"/>
    <property type="project" value="TreeGrafter"/>
</dbReference>
<dbReference type="EMBL" id="RBNI01002160">
    <property type="protein sequence ID" value="RUP49588.1"/>
    <property type="molecule type" value="Genomic_DNA"/>
</dbReference>
<evidence type="ECO:0000313" key="3">
    <source>
        <dbReference type="Proteomes" id="UP000268093"/>
    </source>
</evidence>
<feature type="compositionally biased region" description="Polar residues" evidence="1">
    <location>
        <begin position="291"/>
        <end position="300"/>
    </location>
</feature>
<dbReference type="GO" id="GO:0046403">
    <property type="term" value="F:polynucleotide 3'-phosphatase activity"/>
    <property type="evidence" value="ECO:0007669"/>
    <property type="project" value="TreeGrafter"/>
</dbReference>
<dbReference type="PANTHER" id="PTHR12083">
    <property type="entry name" value="BIFUNCTIONAL POLYNUCLEOTIDE PHOSPHATASE/KINASE"/>
    <property type="match status" value="1"/>
</dbReference>
<evidence type="ECO:0000256" key="1">
    <source>
        <dbReference type="SAM" id="MobiDB-lite"/>
    </source>
</evidence>
<keyword evidence="3" id="KW-1185">Reference proteome</keyword>
<accession>A0A433DFH5</accession>
<dbReference type="OrthoDB" id="3512845at2759"/>
<evidence type="ECO:0000313" key="2">
    <source>
        <dbReference type="EMBL" id="RUP49588.1"/>
    </source>
</evidence>
<name>A0A433DFH5_9FUNG</name>
<dbReference type="InterPro" id="IPR027417">
    <property type="entry name" value="P-loop_NTPase"/>
</dbReference>
<comment type="caution">
    <text evidence="2">The sequence shown here is derived from an EMBL/GenBank/DDBJ whole genome shotgun (WGS) entry which is preliminary data.</text>
</comment>
<gene>
    <name evidence="2" type="ORF">BC936DRAFT_142105</name>
</gene>
<feature type="region of interest" description="Disordered" evidence="1">
    <location>
        <begin position="247"/>
        <end position="300"/>
    </location>
</feature>
<feature type="compositionally biased region" description="Basic residues" evidence="1">
    <location>
        <begin position="260"/>
        <end position="271"/>
    </location>
</feature>